<dbReference type="InterPro" id="IPR016183">
    <property type="entry name" value="Leukocidin/Hemolysin_toxin"/>
</dbReference>
<dbReference type="SUPFAM" id="SSF56959">
    <property type="entry name" value="Leukocidin-like"/>
    <property type="match status" value="1"/>
</dbReference>
<evidence type="ECO:0000259" key="3">
    <source>
        <dbReference type="Pfam" id="PF07968"/>
    </source>
</evidence>
<evidence type="ECO:0000256" key="1">
    <source>
        <dbReference type="ARBA" id="ARBA00022729"/>
    </source>
</evidence>
<protein>
    <recommendedName>
        <fullName evidence="3">Leukocidin/Hemolysin toxin domain-containing protein</fullName>
    </recommendedName>
</protein>
<accession>E3BGY6</accession>
<reference evidence="4 5" key="1">
    <citation type="journal article" date="2012" name="Int. J. Syst. Evol. Microbiol.">
        <title>Vibrio caribbeanicus sp. nov., isolated from the marine sponge Scleritoderma cyanea.</title>
        <authorList>
            <person name="Hoffmann M."/>
            <person name="Monday S.R."/>
            <person name="Allard M.W."/>
            <person name="Strain E.A."/>
            <person name="Whittaker P."/>
            <person name="Naum M."/>
            <person name="McCarthy P.J."/>
            <person name="Lopez J.V."/>
            <person name="Fischer M."/>
            <person name="Brown E.W."/>
        </authorList>
    </citation>
    <scope>NUCLEOTIDE SEQUENCE [LARGE SCALE GENOMIC DNA]</scope>
    <source>
        <strain evidence="4 5">ATCC BAA-2122</strain>
    </source>
</reference>
<dbReference type="OrthoDB" id="6190481at2"/>
<feature type="chain" id="PRO_5003166454" description="Leukocidin/Hemolysin toxin domain-containing protein" evidence="2">
    <location>
        <begin position="23"/>
        <end position="304"/>
    </location>
</feature>
<dbReference type="GO" id="GO:0051715">
    <property type="term" value="P:cytolysis in another organism"/>
    <property type="evidence" value="ECO:0007669"/>
    <property type="project" value="InterPro"/>
</dbReference>
<dbReference type="AlphaFoldDB" id="E3BGY6"/>
<dbReference type="GO" id="GO:0005576">
    <property type="term" value="C:extracellular region"/>
    <property type="evidence" value="ECO:0007669"/>
    <property type="project" value="InterPro"/>
</dbReference>
<gene>
    <name evidence="4" type="ORF">VIBC2010_06194</name>
</gene>
<dbReference type="RefSeq" id="WP_009600230.1">
    <property type="nucleotide sequence ID" value="NZ_AEIU01000051.1"/>
</dbReference>
<evidence type="ECO:0000313" key="4">
    <source>
        <dbReference type="EMBL" id="EFP97705.1"/>
    </source>
</evidence>
<name>E3BGY6_9VIBR</name>
<evidence type="ECO:0000313" key="5">
    <source>
        <dbReference type="Proteomes" id="UP000002943"/>
    </source>
</evidence>
<dbReference type="Pfam" id="PF07968">
    <property type="entry name" value="Leukocidin"/>
    <property type="match status" value="1"/>
</dbReference>
<keyword evidence="1 2" id="KW-0732">Signal</keyword>
<keyword evidence="5" id="KW-1185">Reference proteome</keyword>
<dbReference type="eggNOG" id="ENOG5031MFJ">
    <property type="taxonomic scope" value="Bacteria"/>
</dbReference>
<dbReference type="Gene3D" id="2.70.240.10">
    <property type="entry name" value="Leukocidin/porin MspA"/>
    <property type="match status" value="1"/>
</dbReference>
<dbReference type="Proteomes" id="UP000002943">
    <property type="component" value="Unassembled WGS sequence"/>
</dbReference>
<evidence type="ECO:0000256" key="2">
    <source>
        <dbReference type="SAM" id="SignalP"/>
    </source>
</evidence>
<sequence length="304" mass="34744">MRKKIGFITALTTVFAILPVYAADITKAYTTSLYKLDDRDARSKKIRLIYALENVWNTTAWPSGHKEVRLVLKGGSGFDMTNVPSKQTTYSFHAGGDYRYTVPTAFKLGISSVGGSPLRHISHAPENTISKSTVSENLEFNLGLSGTAAADPSLGASAGVSYAYRVTYDQPEFRTTADFDQSDESVEWMIENQTINNRYPAKENLIRHWTKCGDNFLPFNKLPVVMRSDFKPQVGTVYRKKNINDGYNTSYIKLTAEWRKTDYYFAQDWCSWYTTFTWENKTDTHHWTSANRYVAVNWRDALYR</sequence>
<dbReference type="EMBL" id="AEIU01000051">
    <property type="protein sequence ID" value="EFP97705.1"/>
    <property type="molecule type" value="Genomic_DNA"/>
</dbReference>
<feature type="signal peptide" evidence="2">
    <location>
        <begin position="1"/>
        <end position="22"/>
    </location>
</feature>
<comment type="caution">
    <text evidence="4">The sequence shown here is derived from an EMBL/GenBank/DDBJ whole genome shotgun (WGS) entry which is preliminary data.</text>
</comment>
<proteinExistence type="predicted"/>
<dbReference type="InterPro" id="IPR036435">
    <property type="entry name" value="Leukocidin/porin_MspA_sf"/>
</dbReference>
<feature type="domain" description="Leukocidin/Hemolysin toxin" evidence="3">
    <location>
        <begin position="102"/>
        <end position="299"/>
    </location>
</feature>
<organism evidence="4 5">
    <name type="scientific">Vibrio caribbeanicus ATCC BAA-2122</name>
    <dbReference type="NCBI Taxonomy" id="796620"/>
    <lineage>
        <taxon>Bacteria</taxon>
        <taxon>Pseudomonadati</taxon>
        <taxon>Pseudomonadota</taxon>
        <taxon>Gammaproteobacteria</taxon>
        <taxon>Vibrionales</taxon>
        <taxon>Vibrionaceae</taxon>
        <taxon>Vibrio</taxon>
    </lineage>
</organism>